<dbReference type="Proteomes" id="UP000182800">
    <property type="component" value="Unassembled WGS sequence"/>
</dbReference>
<evidence type="ECO:0000313" key="4">
    <source>
        <dbReference type="EMBL" id="KPQ11954.1"/>
    </source>
</evidence>
<dbReference type="AlphaFoldDB" id="A0A0N8KEQ0"/>
<dbReference type="OrthoDB" id="1821130at2"/>
<dbReference type="Gene3D" id="3.40.630.30">
    <property type="match status" value="1"/>
</dbReference>
<keyword evidence="7" id="KW-1185">Reference proteome</keyword>
<name>A0A0N8KEQ0_9HYPH</name>
<dbReference type="CDD" id="cd04301">
    <property type="entry name" value="NAT_SF"/>
    <property type="match status" value="1"/>
</dbReference>
<dbReference type="EMBL" id="LJSX01000004">
    <property type="protein sequence ID" value="KPQ11954.1"/>
    <property type="molecule type" value="Genomic_DNA"/>
</dbReference>
<dbReference type="SUPFAM" id="SSF55729">
    <property type="entry name" value="Acyl-CoA N-acyltransferases (Nat)"/>
    <property type="match status" value="1"/>
</dbReference>
<reference evidence="5 7" key="2">
    <citation type="submission" date="2016-08" db="EMBL/GenBank/DDBJ databases">
        <authorList>
            <person name="Varghese N."/>
            <person name="Submissions Spin"/>
        </authorList>
    </citation>
    <scope>NUCLEOTIDE SEQUENCE [LARGE SCALE GENOMIC DNA]</scope>
    <source>
        <strain evidence="5 7">HL-109</strain>
    </source>
</reference>
<accession>A0A0N8KEQ0</accession>
<dbReference type="PANTHER" id="PTHR43877:SF2">
    <property type="entry name" value="AMINOALKYLPHOSPHONATE N-ACETYLTRANSFERASE-RELATED"/>
    <property type="match status" value="1"/>
</dbReference>
<evidence type="ECO:0000313" key="7">
    <source>
        <dbReference type="Proteomes" id="UP000182800"/>
    </source>
</evidence>
<dbReference type="EMBL" id="FMBM01000002">
    <property type="protein sequence ID" value="SCC81551.1"/>
    <property type="molecule type" value="Genomic_DNA"/>
</dbReference>
<proteinExistence type="predicted"/>
<dbReference type="GO" id="GO:0016747">
    <property type="term" value="F:acyltransferase activity, transferring groups other than amino-acyl groups"/>
    <property type="evidence" value="ECO:0007669"/>
    <property type="project" value="InterPro"/>
</dbReference>
<evidence type="ECO:0000313" key="5">
    <source>
        <dbReference type="EMBL" id="SCC81551.1"/>
    </source>
</evidence>
<dbReference type="RefSeq" id="WP_074446150.1">
    <property type="nucleotide sequence ID" value="NZ_FMBM01000002.1"/>
</dbReference>
<evidence type="ECO:0000313" key="6">
    <source>
        <dbReference type="Proteomes" id="UP000050497"/>
    </source>
</evidence>
<dbReference type="STRING" id="1653334.GA0071312_2496"/>
<organism evidence="4 6">
    <name type="scientific">Saliniramus fredricksonii</name>
    <dbReference type="NCBI Taxonomy" id="1653334"/>
    <lineage>
        <taxon>Bacteria</taxon>
        <taxon>Pseudomonadati</taxon>
        <taxon>Pseudomonadota</taxon>
        <taxon>Alphaproteobacteria</taxon>
        <taxon>Hyphomicrobiales</taxon>
        <taxon>Salinarimonadaceae</taxon>
        <taxon>Saliniramus</taxon>
    </lineage>
</organism>
<dbReference type="PROSITE" id="PS51186">
    <property type="entry name" value="GNAT"/>
    <property type="match status" value="1"/>
</dbReference>
<evidence type="ECO:0000256" key="2">
    <source>
        <dbReference type="ARBA" id="ARBA00023315"/>
    </source>
</evidence>
<comment type="caution">
    <text evidence="4">The sequence shown here is derived from an EMBL/GenBank/DDBJ whole genome shotgun (WGS) entry which is preliminary data.</text>
</comment>
<dbReference type="InterPro" id="IPR000182">
    <property type="entry name" value="GNAT_dom"/>
</dbReference>
<reference evidence="4 6" key="1">
    <citation type="submission" date="2015-09" db="EMBL/GenBank/DDBJ databases">
        <title>Identification and resolution of microdiversity through metagenomic sequencing of parallel consortia.</title>
        <authorList>
            <person name="Nelson W.C."/>
            <person name="Romine M.F."/>
            <person name="Lindemann S.R."/>
        </authorList>
    </citation>
    <scope>NUCLEOTIDE SEQUENCE [LARGE SCALE GENOMIC DNA]</scope>
    <source>
        <strain evidence="4">HL-109</strain>
    </source>
</reference>
<feature type="domain" description="N-acetyltransferase" evidence="3">
    <location>
        <begin position="6"/>
        <end position="152"/>
    </location>
</feature>
<keyword evidence="2" id="KW-0012">Acyltransferase</keyword>
<keyword evidence="1 4" id="KW-0808">Transferase</keyword>
<evidence type="ECO:0000259" key="3">
    <source>
        <dbReference type="PROSITE" id="PS51186"/>
    </source>
</evidence>
<dbReference type="InterPro" id="IPR016181">
    <property type="entry name" value="Acyl_CoA_acyltransferase"/>
</dbReference>
<gene>
    <name evidence="5" type="ORF">GA0071312_2496</name>
    <name evidence="4" type="ORF">HLUCCO17_03935</name>
</gene>
<dbReference type="PANTHER" id="PTHR43877">
    <property type="entry name" value="AMINOALKYLPHOSPHONATE N-ACETYLTRANSFERASE-RELATED-RELATED"/>
    <property type="match status" value="1"/>
</dbReference>
<sequence length="152" mass="16753">MSESAPIIRAAGPADLPAIRAIVEAAYSPYIERLGKKPGPMLNDYAAQIAAGRVHCLCDDEGVAGFTVLIPEESRFMLDNVAVADRARGRGYGRALMAFAEDAARQAGYRAITLYTHEKMHENRALYARLGYRETGLIREKGFARIYMEKSV</sequence>
<evidence type="ECO:0000256" key="1">
    <source>
        <dbReference type="ARBA" id="ARBA00022679"/>
    </source>
</evidence>
<dbReference type="InterPro" id="IPR050832">
    <property type="entry name" value="Bact_Acetyltransf"/>
</dbReference>
<protein>
    <submittedName>
        <fullName evidence="4">Acetyltransferase family protein</fullName>
    </submittedName>
    <submittedName>
        <fullName evidence="5">L-amino acid N-acyltransferase YncA</fullName>
    </submittedName>
</protein>
<dbReference type="Pfam" id="PF00583">
    <property type="entry name" value="Acetyltransf_1"/>
    <property type="match status" value="1"/>
</dbReference>
<dbReference type="Proteomes" id="UP000050497">
    <property type="component" value="Unassembled WGS sequence"/>
</dbReference>